<sequence>MRQSFATACIAQRIQMIEEALEKVLDRGPEMSVGSFGPGEAIHVFVIEAPFSDTRTAYSLHTLARELEVLLP</sequence>
<organism evidence="1 2">
    <name type="scientific">Paracoccus onubensis</name>
    <dbReference type="NCBI Taxonomy" id="1675788"/>
    <lineage>
        <taxon>Bacteria</taxon>
        <taxon>Pseudomonadati</taxon>
        <taxon>Pseudomonadota</taxon>
        <taxon>Alphaproteobacteria</taxon>
        <taxon>Rhodobacterales</taxon>
        <taxon>Paracoccaceae</taxon>
        <taxon>Paracoccus</taxon>
    </lineage>
</organism>
<dbReference type="EMBL" id="QZCG01000003">
    <property type="protein sequence ID" value="RJE87116.1"/>
    <property type="molecule type" value="Genomic_DNA"/>
</dbReference>
<gene>
    <name evidence="1" type="ORF">D3P04_05030</name>
</gene>
<reference evidence="2" key="1">
    <citation type="submission" date="2018-09" db="EMBL/GenBank/DDBJ databases">
        <title>Acidovorax cavernicola nov. sp. isolated from Gruta de las Maravillas (Aracena, Spain).</title>
        <authorList>
            <person name="Jurado V."/>
            <person name="Gutierrez-Patricio S."/>
            <person name="Gonzalez-Pimentel J.L."/>
            <person name="Miller A.Z."/>
            <person name="Laiz L."/>
            <person name="Saiz-Jimenez C."/>
        </authorList>
    </citation>
    <scope>NUCLEOTIDE SEQUENCE [LARGE SCALE GENOMIC DNA]</scope>
    <source>
        <strain evidence="2">1011MAR3C25</strain>
    </source>
</reference>
<evidence type="ECO:0000313" key="2">
    <source>
        <dbReference type="Proteomes" id="UP000284202"/>
    </source>
</evidence>
<comment type="caution">
    <text evidence="1">The sequence shown here is derived from an EMBL/GenBank/DDBJ whole genome shotgun (WGS) entry which is preliminary data.</text>
</comment>
<evidence type="ECO:0000313" key="1">
    <source>
        <dbReference type="EMBL" id="RJE87116.1"/>
    </source>
</evidence>
<protein>
    <submittedName>
        <fullName evidence="1">Uncharacterized protein</fullName>
    </submittedName>
</protein>
<proteinExistence type="predicted"/>
<dbReference type="Proteomes" id="UP000284202">
    <property type="component" value="Unassembled WGS sequence"/>
</dbReference>
<dbReference type="RefSeq" id="WP_119746585.1">
    <property type="nucleotide sequence ID" value="NZ_QZCG01000003.1"/>
</dbReference>
<dbReference type="AlphaFoldDB" id="A0A418T1Q9"/>
<name>A0A418T1Q9_9RHOB</name>
<accession>A0A418T1Q9</accession>
<keyword evidence="2" id="KW-1185">Reference proteome</keyword>
<dbReference type="OrthoDB" id="9778496at2"/>